<evidence type="ECO:0000313" key="1">
    <source>
        <dbReference type="EMBL" id="MFC6953616.1"/>
    </source>
</evidence>
<proteinExistence type="predicted"/>
<protein>
    <recommendedName>
        <fullName evidence="3">Helix-turn-helix domain-containing protein</fullName>
    </recommendedName>
</protein>
<dbReference type="Proteomes" id="UP001596395">
    <property type="component" value="Unassembled WGS sequence"/>
</dbReference>
<reference evidence="1 2" key="1">
    <citation type="journal article" date="2019" name="Int. J. Syst. Evol. Microbiol.">
        <title>The Global Catalogue of Microorganisms (GCM) 10K type strain sequencing project: providing services to taxonomists for standard genome sequencing and annotation.</title>
        <authorList>
            <consortium name="The Broad Institute Genomics Platform"/>
            <consortium name="The Broad Institute Genome Sequencing Center for Infectious Disease"/>
            <person name="Wu L."/>
            <person name="Ma J."/>
        </authorList>
    </citation>
    <scope>NUCLEOTIDE SEQUENCE [LARGE SCALE GENOMIC DNA]</scope>
    <source>
        <strain evidence="1 2">GX26</strain>
    </source>
</reference>
<organism evidence="1 2">
    <name type="scientific">Halorubellus litoreus</name>
    <dbReference type="NCBI Taxonomy" id="755308"/>
    <lineage>
        <taxon>Archaea</taxon>
        <taxon>Methanobacteriati</taxon>
        <taxon>Methanobacteriota</taxon>
        <taxon>Stenosarchaea group</taxon>
        <taxon>Halobacteria</taxon>
        <taxon>Halobacteriales</taxon>
        <taxon>Halorubellaceae</taxon>
        <taxon>Halorubellus</taxon>
    </lineage>
</organism>
<dbReference type="RefSeq" id="WP_336350571.1">
    <property type="nucleotide sequence ID" value="NZ_JAZAQL010000002.1"/>
</dbReference>
<evidence type="ECO:0008006" key="3">
    <source>
        <dbReference type="Google" id="ProtNLM"/>
    </source>
</evidence>
<dbReference type="InterPro" id="IPR036390">
    <property type="entry name" value="WH_DNA-bd_sf"/>
</dbReference>
<dbReference type="AlphaFoldDB" id="A0ABD5VEW4"/>
<accession>A0ABD5VEW4</accession>
<comment type="caution">
    <text evidence="1">The sequence shown here is derived from an EMBL/GenBank/DDBJ whole genome shotgun (WGS) entry which is preliminary data.</text>
</comment>
<keyword evidence="2" id="KW-1185">Reference proteome</keyword>
<name>A0ABD5VEW4_9EURY</name>
<evidence type="ECO:0000313" key="2">
    <source>
        <dbReference type="Proteomes" id="UP001596395"/>
    </source>
</evidence>
<dbReference type="SUPFAM" id="SSF46785">
    <property type="entry name" value="Winged helix' DNA-binding domain"/>
    <property type="match status" value="1"/>
</dbReference>
<dbReference type="EMBL" id="JBHSXN010000002">
    <property type="protein sequence ID" value="MFC6953616.1"/>
    <property type="molecule type" value="Genomic_DNA"/>
</dbReference>
<sequence>MPLDRRTVLEALAAETDAATPETTPLKSLAETLNADLSSVRTHIQALEACSLARIEGDEHVRVTVTGEELLALDTDDAIVVDPSLLDDVD</sequence>
<gene>
    <name evidence="1" type="ORF">ACFQGB_12150</name>
</gene>